<dbReference type="InterPro" id="IPR027417">
    <property type="entry name" value="P-loop_NTPase"/>
</dbReference>
<reference evidence="4 5" key="1">
    <citation type="submission" date="2024-09" db="EMBL/GenBank/DDBJ databases">
        <title>Rethinking Asexuality: The Enigmatic Case of Functional Sexual Genes in Lepraria (Stereocaulaceae).</title>
        <authorList>
            <person name="Doellman M."/>
            <person name="Sun Y."/>
            <person name="Barcenas-Pena A."/>
            <person name="Lumbsch H.T."/>
            <person name="Grewe F."/>
        </authorList>
    </citation>
    <scope>NUCLEOTIDE SEQUENCE [LARGE SCALE GENOMIC DNA]</scope>
    <source>
        <strain evidence="4 5">Grewe 0041</strain>
    </source>
</reference>
<proteinExistence type="predicted"/>
<evidence type="ECO:0000313" key="5">
    <source>
        <dbReference type="Proteomes" id="UP001590951"/>
    </source>
</evidence>
<dbReference type="EMBL" id="JBHFEH010000015">
    <property type="protein sequence ID" value="KAL2054532.1"/>
    <property type="molecule type" value="Genomic_DNA"/>
</dbReference>
<feature type="compositionally biased region" description="Polar residues" evidence="1">
    <location>
        <begin position="324"/>
        <end position="342"/>
    </location>
</feature>
<feature type="region of interest" description="Disordered" evidence="1">
    <location>
        <begin position="322"/>
        <end position="375"/>
    </location>
</feature>
<dbReference type="PANTHER" id="PTHR48187:SF2">
    <property type="entry name" value="LD21810P"/>
    <property type="match status" value="1"/>
</dbReference>
<evidence type="ECO:0000313" key="4">
    <source>
        <dbReference type="EMBL" id="KAL2054532.1"/>
    </source>
</evidence>
<feature type="domain" description="AB hydrolase-1" evidence="2">
    <location>
        <begin position="33"/>
        <end position="251"/>
    </location>
</feature>
<dbReference type="SUPFAM" id="SSF53474">
    <property type="entry name" value="alpha/beta-Hydrolases"/>
    <property type="match status" value="1"/>
</dbReference>
<accession>A0ABR4B9K6</accession>
<dbReference type="Pfam" id="PF13191">
    <property type="entry name" value="AAA_16"/>
    <property type="match status" value="1"/>
</dbReference>
<dbReference type="InterPro" id="IPR041664">
    <property type="entry name" value="AAA_16"/>
</dbReference>
<dbReference type="SUPFAM" id="SSF52540">
    <property type="entry name" value="P-loop containing nucleoside triphosphate hydrolases"/>
    <property type="match status" value="1"/>
</dbReference>
<dbReference type="Gene3D" id="3.40.50.1820">
    <property type="entry name" value="alpha/beta hydrolase"/>
    <property type="match status" value="1"/>
</dbReference>
<feature type="compositionally biased region" description="Polar residues" evidence="1">
    <location>
        <begin position="361"/>
        <end position="371"/>
    </location>
</feature>
<evidence type="ECO:0000256" key="1">
    <source>
        <dbReference type="SAM" id="MobiDB-lite"/>
    </source>
</evidence>
<protein>
    <submittedName>
        <fullName evidence="4">Uncharacterized protein</fullName>
    </submittedName>
</protein>
<feature type="domain" description="Orc1-like AAA ATPase" evidence="3">
    <location>
        <begin position="387"/>
        <end position="519"/>
    </location>
</feature>
<sequence>MAMMASSGLTDPPVNRYGLSQLYAPEDGGLVDVVFIHGLNGDPHNTWTSEKNRTFWPYSLLPQAVEEQRARILVYGYDADVMSFTDGASKDKIHNHAETLVAGLAANRRLRKASERPIIFVAHSLGGLVVKRALIYSSEIRGNNTEHLRAIFVSTYGILFLGTPHHGSDVAQWGSRLEWICGAVLPSGFVDSQPQLVDALKKNNETLQNIDRAFIQLMSRFHIFFFHEGKPTRLPKRMGMHFIVDEDSASPNVQDVERASIPADHSHLCKFEDMSSPGFDVVAEAILRYAADAPELIKSRWTAERSESLAKRQAQVQEIMPGSITGTPHSDSTNAHTPTPDNSGFLPPQESPRPAMKDDATNTPAEPTKSNEPYFIVPPGFRKNNYFVGREKEYQKLDRRLFDKRRQDGTACVLLHGQAGGGKSHLARQYVNNSRKKFSGGIFWISLKSLEEARQAFWNIFQKVVPRDAPGFRDGANPNDFVQLVKTWFEDRHEWLIVFDGVTVDRDEDVTVIANFIPDSKDSSIIYVSRAKNLESKQRLLRPFPIKVGPFKEEEAKSYFSRSCTSRNQRKPSRKRQQSWSRRSVACLWPSMLLVIVLPIHMSLSPSTSYLMRQIQPSKVPTVPY</sequence>
<dbReference type="InterPro" id="IPR029058">
    <property type="entry name" value="AB_hydrolase_fold"/>
</dbReference>
<dbReference type="Pfam" id="PF12697">
    <property type="entry name" value="Abhydrolase_6"/>
    <property type="match status" value="1"/>
</dbReference>
<organism evidence="4 5">
    <name type="scientific">Lepraria finkii</name>
    <dbReference type="NCBI Taxonomy" id="1340010"/>
    <lineage>
        <taxon>Eukaryota</taxon>
        <taxon>Fungi</taxon>
        <taxon>Dikarya</taxon>
        <taxon>Ascomycota</taxon>
        <taxon>Pezizomycotina</taxon>
        <taxon>Lecanoromycetes</taxon>
        <taxon>OSLEUM clade</taxon>
        <taxon>Lecanoromycetidae</taxon>
        <taxon>Lecanorales</taxon>
        <taxon>Lecanorineae</taxon>
        <taxon>Stereocaulaceae</taxon>
        <taxon>Lepraria</taxon>
    </lineage>
</organism>
<dbReference type="InterPro" id="IPR000073">
    <property type="entry name" value="AB_hydrolase_1"/>
</dbReference>
<dbReference type="Proteomes" id="UP001590951">
    <property type="component" value="Unassembled WGS sequence"/>
</dbReference>
<keyword evidence="5" id="KW-1185">Reference proteome</keyword>
<dbReference type="Gene3D" id="3.40.50.300">
    <property type="entry name" value="P-loop containing nucleotide triphosphate hydrolases"/>
    <property type="match status" value="1"/>
</dbReference>
<evidence type="ECO:0000259" key="3">
    <source>
        <dbReference type="Pfam" id="PF13191"/>
    </source>
</evidence>
<comment type="caution">
    <text evidence="4">The sequence shown here is derived from an EMBL/GenBank/DDBJ whole genome shotgun (WGS) entry which is preliminary data.</text>
</comment>
<evidence type="ECO:0000259" key="2">
    <source>
        <dbReference type="Pfam" id="PF12697"/>
    </source>
</evidence>
<gene>
    <name evidence="4" type="ORF">ABVK25_005280</name>
</gene>
<dbReference type="PANTHER" id="PTHR48187">
    <property type="entry name" value="LD21810P"/>
    <property type="match status" value="1"/>
</dbReference>
<name>A0ABR4B9K6_9LECA</name>